<reference evidence="3" key="1">
    <citation type="submission" date="2017-02" db="UniProtKB">
        <authorList>
            <consortium name="WormBaseParasite"/>
        </authorList>
    </citation>
    <scope>IDENTIFICATION</scope>
</reference>
<dbReference type="Proteomes" id="UP000036681">
    <property type="component" value="Unplaced"/>
</dbReference>
<keyword evidence="1" id="KW-1133">Transmembrane helix</keyword>
<keyword evidence="1" id="KW-0812">Transmembrane</keyword>
<keyword evidence="2" id="KW-1185">Reference proteome</keyword>
<accession>A0A0M3I3L8</accession>
<proteinExistence type="predicted"/>
<feature type="transmembrane region" description="Helical" evidence="1">
    <location>
        <begin position="14"/>
        <end position="35"/>
    </location>
</feature>
<dbReference type="WBParaSite" id="ALUE_0001125801-mRNA-1">
    <property type="protein sequence ID" value="ALUE_0001125801-mRNA-1"/>
    <property type="gene ID" value="ALUE_0001125801"/>
</dbReference>
<evidence type="ECO:0000313" key="3">
    <source>
        <dbReference type="WBParaSite" id="ALUE_0001125801-mRNA-1"/>
    </source>
</evidence>
<evidence type="ECO:0000256" key="1">
    <source>
        <dbReference type="SAM" id="Phobius"/>
    </source>
</evidence>
<name>A0A0M3I3L8_ASCLU</name>
<keyword evidence="1" id="KW-0472">Membrane</keyword>
<evidence type="ECO:0000313" key="2">
    <source>
        <dbReference type="Proteomes" id="UP000036681"/>
    </source>
</evidence>
<organism evidence="2 3">
    <name type="scientific">Ascaris lumbricoides</name>
    <name type="common">Giant roundworm</name>
    <dbReference type="NCBI Taxonomy" id="6252"/>
    <lineage>
        <taxon>Eukaryota</taxon>
        <taxon>Metazoa</taxon>
        <taxon>Ecdysozoa</taxon>
        <taxon>Nematoda</taxon>
        <taxon>Chromadorea</taxon>
        <taxon>Rhabditida</taxon>
        <taxon>Spirurina</taxon>
        <taxon>Ascaridomorpha</taxon>
        <taxon>Ascaridoidea</taxon>
        <taxon>Ascarididae</taxon>
        <taxon>Ascaris</taxon>
    </lineage>
</organism>
<protein>
    <submittedName>
        <fullName evidence="3">Secreted protein</fullName>
    </submittedName>
</protein>
<sequence length="102" mass="11770">MAMQWIEMDSRSMAIMYVLSGTILITVIIFLVILAQYRRRRLNWYEQNLLDMTSSPPQYIRCRPFSHIDTDDEQQSASLKSLDTSDLARKQSRIINVAGQGG</sequence>
<dbReference type="AlphaFoldDB" id="A0A0M3I3L8"/>